<keyword evidence="4" id="KW-1185">Reference proteome</keyword>
<accession>A0ABS4Z3K4</accession>
<feature type="transmembrane region" description="Helical" evidence="2">
    <location>
        <begin position="171"/>
        <end position="191"/>
    </location>
</feature>
<feature type="transmembrane region" description="Helical" evidence="2">
    <location>
        <begin position="777"/>
        <end position="798"/>
    </location>
</feature>
<dbReference type="InterPro" id="IPR043148">
    <property type="entry name" value="TagF_C"/>
</dbReference>
<sequence>MTVVRDDTRPGLQRARDLLLDLLTGLLAVGGLLLDRAGQPAGPLVVLAALLVVALRTALLARGRTPGWSPLGQLLTLRALPPAALAALLATGAGTADGVVAVVLAAAVLLGCLTVEPVLARAARFTVPVAARLPGVPDAPTSPPLGPPAVVASSAAVVAGVLVALLELSPWWWLGAAVLAAVPSAVLGLTGRAKVVAARRRRALVPQAVADYAPEFIVYTSRPDDASYQILMWLPYLQRAGLRFLVVTRNAVPAAALAGQTDVPVVEARSTADLEGLVVPSLKAVFYVNASSGNGAMVRFQHLTHIYLGHGDSDKPPSYNPTHAMYDVVFTAGPAAARRYAAHGVRIPAEKFRVVGRPQAEDVHQVDRPIGDVDEPVVLYAPTWRGHVEETMLYSLPGGEQVVRTLLARGATVIFRPHPFSYDFPEDAAVIRRIHDLLAADARRSGRAHLWGAAAESERGILDCINASDAMVSDVSSVVVDYLFSGKPFAMVAVPAEPAAFVAEFPVAAASYVVRGDLADLDEQLAALLGPDPLREQRLALRSDYLGDFPAAHYADAFVDAVRHVAAQAREDQDTEDRGDAEAEEAPGAEDARPGGEDEAEQSRAAAGLRRYTGLLLGLGVGLVAVGVALVAVLTAVLDTPAGLPAALAVLATVLGLVSLTRGRRGRRPRLLDRASVLRVLLLVVLALLVTRSGVDGPVVAALLVLVAALVAERTVEACWGGFGLQAVGLPEAVRPVREVLPREWPARAWVVVVLVATVLLGPLAAALPAQRRTLELVVLAAALLVLVALVPVVVQALRRAVAVVRGEARLRPALEARAPQFAVYFASTVGAAYQVGMWLPYFVRTGRPFVVVTRTLPMLRQVAQVCAEQGVDVPVVHRPTLRSLEDVIVPSMTSAFYVNNAVRNTHFIERRELTHVWLNHGDSEKPACYNPVHAIYDLIFAAGQAGIDRYARHGVHIPEEKFLVVGRPQVEQIEAARGPVSAQQPPTVLYAPTWQGPYADSRVFSLPLGEQIVGALLERGVRVVFRVHPFNYRYAECRAMVAAVGALLDADRERTGRQHLWGPAAESELSVEDCFNLSDAMVADVSAVVSDYLRSEKPFAMVSVGRTPEQLLVEAPAARAAYVLREDLSNLGTVLDELLVTDPKADVRRETRVYYLGQFAPGQDAEGFLSAARDVVDGRYASAEAAAHRVAGDPSLSAAPAPRAE</sequence>
<dbReference type="Pfam" id="PF04464">
    <property type="entry name" value="Glyphos_transf"/>
    <property type="match status" value="2"/>
</dbReference>
<dbReference type="SUPFAM" id="SSF53756">
    <property type="entry name" value="UDP-Glycosyltransferase/glycogen phosphorylase"/>
    <property type="match status" value="1"/>
</dbReference>
<feature type="transmembrane region" description="Helical" evidence="2">
    <location>
        <begin position="680"/>
        <end position="711"/>
    </location>
</feature>
<dbReference type="InterPro" id="IPR051612">
    <property type="entry name" value="Teichoic_Acid_Biosynth"/>
</dbReference>
<protein>
    <submittedName>
        <fullName evidence="3">CDP-glycerol glycerophosphotransferase (TagB/SpsB family)</fullName>
    </submittedName>
</protein>
<evidence type="ECO:0000313" key="3">
    <source>
        <dbReference type="EMBL" id="MBP2415287.1"/>
    </source>
</evidence>
<dbReference type="Proteomes" id="UP000758168">
    <property type="component" value="Unassembled WGS sequence"/>
</dbReference>
<dbReference type="PANTHER" id="PTHR37316:SF3">
    <property type="entry name" value="TEICHOIC ACID GLYCEROL-PHOSPHATE TRANSFERASE"/>
    <property type="match status" value="1"/>
</dbReference>
<dbReference type="InterPro" id="IPR007554">
    <property type="entry name" value="Glycerophosphate_synth"/>
</dbReference>
<organism evidence="3 4">
    <name type="scientific">Microlunatus capsulatus</name>
    <dbReference type="NCBI Taxonomy" id="99117"/>
    <lineage>
        <taxon>Bacteria</taxon>
        <taxon>Bacillati</taxon>
        <taxon>Actinomycetota</taxon>
        <taxon>Actinomycetes</taxon>
        <taxon>Propionibacteriales</taxon>
        <taxon>Propionibacteriaceae</taxon>
        <taxon>Microlunatus</taxon>
    </lineage>
</organism>
<dbReference type="Gene3D" id="3.40.50.12580">
    <property type="match status" value="2"/>
</dbReference>
<proteinExistence type="predicted"/>
<comment type="caution">
    <text evidence="3">The sequence shown here is derived from an EMBL/GenBank/DDBJ whole genome shotgun (WGS) entry which is preliminary data.</text>
</comment>
<keyword evidence="2" id="KW-1133">Transmembrane helix</keyword>
<feature type="transmembrane region" description="Helical" evidence="2">
    <location>
        <begin position="99"/>
        <end position="123"/>
    </location>
</feature>
<dbReference type="PANTHER" id="PTHR37316">
    <property type="entry name" value="TEICHOIC ACID GLYCEROL-PHOSPHATE PRIMASE"/>
    <property type="match status" value="1"/>
</dbReference>
<feature type="transmembrane region" description="Helical" evidence="2">
    <location>
        <begin position="642"/>
        <end position="660"/>
    </location>
</feature>
<keyword evidence="2" id="KW-0472">Membrane</keyword>
<feature type="transmembrane region" description="Helical" evidence="2">
    <location>
        <begin position="40"/>
        <end position="59"/>
    </location>
</feature>
<feature type="region of interest" description="Disordered" evidence="1">
    <location>
        <begin position="569"/>
        <end position="603"/>
    </location>
</feature>
<feature type="transmembrane region" description="Helical" evidence="2">
    <location>
        <begin position="144"/>
        <end position="165"/>
    </location>
</feature>
<evidence type="ECO:0000256" key="1">
    <source>
        <dbReference type="SAM" id="MobiDB-lite"/>
    </source>
</evidence>
<name>A0ABS4Z3K4_9ACTN</name>
<gene>
    <name evidence="3" type="ORF">JOF54_000209</name>
</gene>
<feature type="transmembrane region" description="Helical" evidence="2">
    <location>
        <begin position="71"/>
        <end position="93"/>
    </location>
</feature>
<evidence type="ECO:0000256" key="2">
    <source>
        <dbReference type="SAM" id="Phobius"/>
    </source>
</evidence>
<reference evidence="3 4" key="1">
    <citation type="submission" date="2021-03" db="EMBL/GenBank/DDBJ databases">
        <title>Sequencing the genomes of 1000 actinobacteria strains.</title>
        <authorList>
            <person name="Klenk H.-P."/>
        </authorList>
    </citation>
    <scope>NUCLEOTIDE SEQUENCE [LARGE SCALE GENOMIC DNA]</scope>
    <source>
        <strain evidence="3 4">DSM 12936</strain>
    </source>
</reference>
<feature type="transmembrane region" description="Helical" evidence="2">
    <location>
        <begin position="612"/>
        <end position="636"/>
    </location>
</feature>
<dbReference type="RefSeq" id="WP_210052181.1">
    <property type="nucleotide sequence ID" value="NZ_BAAAMH010000026.1"/>
</dbReference>
<dbReference type="EMBL" id="JAGIOB010000001">
    <property type="protein sequence ID" value="MBP2415287.1"/>
    <property type="molecule type" value="Genomic_DNA"/>
</dbReference>
<feature type="compositionally biased region" description="Basic and acidic residues" evidence="1">
    <location>
        <begin position="569"/>
        <end position="581"/>
    </location>
</feature>
<keyword evidence="2" id="KW-0812">Transmembrane</keyword>
<feature type="transmembrane region" description="Helical" evidence="2">
    <location>
        <begin position="749"/>
        <end position="770"/>
    </location>
</feature>
<evidence type="ECO:0000313" key="4">
    <source>
        <dbReference type="Proteomes" id="UP000758168"/>
    </source>
</evidence>